<dbReference type="GO" id="GO:0048020">
    <property type="term" value="F:CCR chemokine receptor binding"/>
    <property type="evidence" value="ECO:0007669"/>
    <property type="project" value="TreeGrafter"/>
</dbReference>
<evidence type="ECO:0000256" key="2">
    <source>
        <dbReference type="ARBA" id="ARBA00022500"/>
    </source>
</evidence>
<evidence type="ECO:0000256" key="5">
    <source>
        <dbReference type="ARBA" id="ARBA00023157"/>
    </source>
</evidence>
<dbReference type="GO" id="GO:0006954">
    <property type="term" value="P:inflammatory response"/>
    <property type="evidence" value="ECO:0007669"/>
    <property type="project" value="TreeGrafter"/>
</dbReference>
<dbReference type="InterPro" id="IPR039809">
    <property type="entry name" value="Chemokine_b/g/d"/>
</dbReference>
<gene>
    <name evidence="9" type="primary">LOC117659162</name>
</gene>
<organism evidence="8 9">
    <name type="scientific">Pantherophis guttatus</name>
    <name type="common">Corn snake</name>
    <name type="synonym">Elaphe guttata</name>
    <dbReference type="NCBI Taxonomy" id="94885"/>
    <lineage>
        <taxon>Eukaryota</taxon>
        <taxon>Metazoa</taxon>
        <taxon>Chordata</taxon>
        <taxon>Craniata</taxon>
        <taxon>Vertebrata</taxon>
        <taxon>Euteleostomi</taxon>
        <taxon>Lepidosauria</taxon>
        <taxon>Squamata</taxon>
        <taxon>Bifurcata</taxon>
        <taxon>Unidentata</taxon>
        <taxon>Episquamata</taxon>
        <taxon>Toxicofera</taxon>
        <taxon>Serpentes</taxon>
        <taxon>Colubroidea</taxon>
        <taxon>Colubridae</taxon>
        <taxon>Colubrinae</taxon>
        <taxon>Pantherophis</taxon>
    </lineage>
</organism>
<dbReference type="CDD" id="cd00272">
    <property type="entry name" value="Chemokine_CC"/>
    <property type="match status" value="1"/>
</dbReference>
<name>A0A6P9B3P4_PANGU</name>
<dbReference type="PANTHER" id="PTHR12015:SF103">
    <property type="entry name" value="C-C MOTIF CHEMOKINE 4-RELATED"/>
    <property type="match status" value="1"/>
</dbReference>
<keyword evidence="3 6" id="KW-0202">Cytokine</keyword>
<feature type="domain" description="Chemokine interleukin-8-like" evidence="7">
    <location>
        <begin position="39"/>
        <end position="97"/>
    </location>
</feature>
<dbReference type="Pfam" id="PF00048">
    <property type="entry name" value="IL8"/>
    <property type="match status" value="1"/>
</dbReference>
<keyword evidence="8" id="KW-1185">Reference proteome</keyword>
<dbReference type="InterPro" id="IPR036048">
    <property type="entry name" value="Interleukin_8-like_sf"/>
</dbReference>
<reference evidence="9" key="1">
    <citation type="submission" date="2025-08" db="UniProtKB">
        <authorList>
            <consortium name="RefSeq"/>
        </authorList>
    </citation>
    <scope>IDENTIFICATION</scope>
    <source>
        <tissue evidence="9">Blood</tissue>
    </source>
</reference>
<dbReference type="PANTHER" id="PTHR12015">
    <property type="entry name" value="SMALL INDUCIBLE CYTOKINE A"/>
    <property type="match status" value="1"/>
</dbReference>
<dbReference type="GO" id="GO:0061844">
    <property type="term" value="P:antimicrobial humoral immune response mediated by antimicrobial peptide"/>
    <property type="evidence" value="ECO:0007669"/>
    <property type="project" value="TreeGrafter"/>
</dbReference>
<evidence type="ECO:0000259" key="7">
    <source>
        <dbReference type="SMART" id="SM00199"/>
    </source>
</evidence>
<accession>A0A6P9B3P4</accession>
<keyword evidence="5" id="KW-1015">Disulfide bond</keyword>
<comment type="similarity">
    <text evidence="1 6">Belongs to the intercrine beta (chemokine CC) family.</text>
</comment>
<dbReference type="InParanoid" id="A0A6P9B3P4"/>
<dbReference type="GO" id="GO:0070098">
    <property type="term" value="P:chemokine-mediated signaling pathway"/>
    <property type="evidence" value="ECO:0007669"/>
    <property type="project" value="TreeGrafter"/>
</dbReference>
<dbReference type="GO" id="GO:0030335">
    <property type="term" value="P:positive regulation of cell migration"/>
    <property type="evidence" value="ECO:0007669"/>
    <property type="project" value="TreeGrafter"/>
</dbReference>
<evidence type="ECO:0000313" key="9">
    <source>
        <dbReference type="RefSeq" id="XP_034263161.2"/>
    </source>
</evidence>
<dbReference type="InterPro" id="IPR000827">
    <property type="entry name" value="Chemokine_CC_CS"/>
</dbReference>
<dbReference type="GO" id="GO:0008009">
    <property type="term" value="F:chemokine activity"/>
    <property type="evidence" value="ECO:0007669"/>
    <property type="project" value="InterPro"/>
</dbReference>
<dbReference type="SMART" id="SM00199">
    <property type="entry name" value="SCY"/>
    <property type="match status" value="1"/>
</dbReference>
<dbReference type="GeneID" id="117659162"/>
<dbReference type="KEGG" id="pgut:117659162"/>
<dbReference type="AlphaFoldDB" id="A0A6P9B3P4"/>
<comment type="subcellular location">
    <subcellularLocation>
        <location evidence="6">Secreted</location>
    </subcellularLocation>
</comment>
<dbReference type="GO" id="GO:0048245">
    <property type="term" value="P:eosinophil chemotaxis"/>
    <property type="evidence" value="ECO:0007669"/>
    <property type="project" value="TreeGrafter"/>
</dbReference>
<protein>
    <recommendedName>
        <fullName evidence="6">C-C motif chemokine</fullName>
    </recommendedName>
</protein>
<dbReference type="GO" id="GO:0005615">
    <property type="term" value="C:extracellular space"/>
    <property type="evidence" value="ECO:0007669"/>
    <property type="project" value="UniProtKB-KW"/>
</dbReference>
<evidence type="ECO:0000256" key="4">
    <source>
        <dbReference type="ARBA" id="ARBA00022729"/>
    </source>
</evidence>
<sequence length="100" mass="11254">MKSLFAFLFLVVSVALAVEGPSAAPEPTQPRDRHVDPVPNSCCFDFVRRPIPLKLLKSFYYTSGRCSKAAVVFVTKKDVKMCADPSEQWVQDRIRDLSPH</sequence>
<keyword evidence="6" id="KW-0964">Secreted</keyword>
<feature type="chain" id="PRO_5044961676" description="C-C motif chemokine" evidence="6">
    <location>
        <begin position="18"/>
        <end position="100"/>
    </location>
</feature>
<proteinExistence type="inferred from homology"/>
<dbReference type="PROSITE" id="PS00472">
    <property type="entry name" value="SMALL_CYTOKINES_CC"/>
    <property type="match status" value="1"/>
</dbReference>
<evidence type="ECO:0000313" key="8">
    <source>
        <dbReference type="Proteomes" id="UP001652622"/>
    </source>
</evidence>
<dbReference type="SUPFAM" id="SSF54117">
    <property type="entry name" value="Interleukin 8-like chemokines"/>
    <property type="match status" value="1"/>
</dbReference>
<dbReference type="Proteomes" id="UP001652622">
    <property type="component" value="Unplaced"/>
</dbReference>
<dbReference type="InterPro" id="IPR001811">
    <property type="entry name" value="Chemokine_IL8-like_dom"/>
</dbReference>
<evidence type="ECO:0000256" key="6">
    <source>
        <dbReference type="RuleBase" id="RU361150"/>
    </source>
</evidence>
<keyword evidence="4 6" id="KW-0732">Signal</keyword>
<evidence type="ECO:0000256" key="3">
    <source>
        <dbReference type="ARBA" id="ARBA00022514"/>
    </source>
</evidence>
<feature type="signal peptide" evidence="6">
    <location>
        <begin position="1"/>
        <end position="17"/>
    </location>
</feature>
<dbReference type="RefSeq" id="XP_034263161.2">
    <property type="nucleotide sequence ID" value="XM_034407270.2"/>
</dbReference>
<keyword evidence="2 6" id="KW-0145">Chemotaxis</keyword>
<evidence type="ECO:0000256" key="1">
    <source>
        <dbReference type="ARBA" id="ARBA00010868"/>
    </source>
</evidence>
<dbReference type="Gene3D" id="2.40.50.40">
    <property type="match status" value="1"/>
</dbReference>